<dbReference type="SUPFAM" id="SSF49299">
    <property type="entry name" value="PKD domain"/>
    <property type="match status" value="7"/>
</dbReference>
<dbReference type="SMART" id="SM00089">
    <property type="entry name" value="PKD"/>
    <property type="match status" value="7"/>
</dbReference>
<dbReference type="InterPro" id="IPR035986">
    <property type="entry name" value="PKD_dom_sf"/>
</dbReference>
<dbReference type="InterPro" id="IPR022409">
    <property type="entry name" value="PKD/Chitinase_dom"/>
</dbReference>
<dbReference type="Pfam" id="PF17517">
    <property type="entry name" value="IgGFc_binding"/>
    <property type="match status" value="1"/>
</dbReference>
<evidence type="ECO:0000313" key="4">
    <source>
        <dbReference type="Proteomes" id="UP000308181"/>
    </source>
</evidence>
<dbReference type="Gene3D" id="2.60.40.10">
    <property type="entry name" value="Immunoglobulins"/>
    <property type="match status" value="7"/>
</dbReference>
<dbReference type="EMBL" id="SWBP01000002">
    <property type="protein sequence ID" value="TKB99006.1"/>
    <property type="molecule type" value="Genomic_DNA"/>
</dbReference>
<gene>
    <name evidence="3" type="ORF">FA046_07795</name>
</gene>
<dbReference type="CDD" id="cd00146">
    <property type="entry name" value="PKD"/>
    <property type="match status" value="5"/>
</dbReference>
<feature type="domain" description="PKD" evidence="2">
    <location>
        <begin position="907"/>
        <end position="980"/>
    </location>
</feature>
<dbReference type="InterPro" id="IPR000601">
    <property type="entry name" value="PKD_dom"/>
</dbReference>
<feature type="signal peptide" evidence="1">
    <location>
        <begin position="1"/>
        <end position="25"/>
    </location>
</feature>
<evidence type="ECO:0000256" key="1">
    <source>
        <dbReference type="SAM" id="SignalP"/>
    </source>
</evidence>
<proteinExistence type="predicted"/>
<comment type="caution">
    <text evidence="3">The sequence shown here is derived from an EMBL/GenBank/DDBJ whole genome shotgun (WGS) entry which is preliminary data.</text>
</comment>
<dbReference type="InterPro" id="IPR035234">
    <property type="entry name" value="IgGFc-bd_N"/>
</dbReference>
<dbReference type="InterPro" id="IPR013783">
    <property type="entry name" value="Ig-like_fold"/>
</dbReference>
<feature type="domain" description="PKD" evidence="2">
    <location>
        <begin position="1022"/>
        <end position="1068"/>
    </location>
</feature>
<feature type="domain" description="PKD" evidence="2">
    <location>
        <begin position="767"/>
        <end position="820"/>
    </location>
</feature>
<keyword evidence="4" id="KW-1185">Reference proteome</keyword>
<protein>
    <submittedName>
        <fullName evidence="3">PKD domain-containing protein</fullName>
    </submittedName>
</protein>
<evidence type="ECO:0000259" key="2">
    <source>
        <dbReference type="PROSITE" id="PS50093"/>
    </source>
</evidence>
<dbReference type="Pfam" id="PF13585">
    <property type="entry name" value="CHU_C"/>
    <property type="match status" value="1"/>
</dbReference>
<dbReference type="PANTHER" id="PTHR46534:SF1">
    <property type="entry name" value="IGGFC-BINDING PROTEIN N-TERMINAL DOMAIN-CONTAINING PROTEIN"/>
    <property type="match status" value="1"/>
</dbReference>
<dbReference type="RefSeq" id="WP_136825818.1">
    <property type="nucleotide sequence ID" value="NZ_SWBP01000002.1"/>
</dbReference>
<organism evidence="3 4">
    <name type="scientific">Pedobacter cryophilus</name>
    <dbReference type="NCBI Taxonomy" id="2571271"/>
    <lineage>
        <taxon>Bacteria</taxon>
        <taxon>Pseudomonadati</taxon>
        <taxon>Bacteroidota</taxon>
        <taxon>Sphingobacteriia</taxon>
        <taxon>Sphingobacteriales</taxon>
        <taxon>Sphingobacteriaceae</taxon>
        <taxon>Pedobacter</taxon>
    </lineage>
</organism>
<evidence type="ECO:0000313" key="3">
    <source>
        <dbReference type="EMBL" id="TKB99006.1"/>
    </source>
</evidence>
<keyword evidence="1" id="KW-0732">Signal</keyword>
<dbReference type="NCBIfam" id="TIGR04131">
    <property type="entry name" value="Bac_Flav_CTERM"/>
    <property type="match status" value="1"/>
</dbReference>
<accession>A0A4U1C3U6</accession>
<feature type="chain" id="PRO_5020236465" evidence="1">
    <location>
        <begin position="26"/>
        <end position="1631"/>
    </location>
</feature>
<dbReference type="PROSITE" id="PS50093">
    <property type="entry name" value="PKD"/>
    <property type="match status" value="5"/>
</dbReference>
<sequence>MSKLKRIVFYILFLFSLFSVEKTFAQGTSNKGTDFWVGYGTHIATGNMVLYLTSDVNTTATVSINALGSTQIVNITANIVSTVTIPSTAHLSVEGKSALGIHITSLKPIIVYSHIYASSVSGATLVLPTNTLGKDYFSINYKQVSNQNNSASWFFVVAVEDNTQVEITPSQATQGGWVANTKYTVNLNKGEIYHVLGAYTNANGTLGVDLTGSKIKSVSTTGVCKKVAVFSGSSKISISCLNNNTAGSADNLFQQVYPTATWGKKFITVPQKERNFDVYRILKSDPTAVVTLNGLVIPNASFTNGLYYDFESQAVNNISSDKAIQVVQYAVTQGRGINCTPITGDVGDPEMIFLNPLEQTLTQITMYSSPNFNILKHFINVVVKNEGVASFKVDGVSKSTSFIPVVGNAAYYSAQISVAAGTHNLSCDEGFNAIAYGFGGAESYGYAAGANLTAFGVETIDDVTKQVLQSACAATPFSLSLKLPYQPVEIYLDKGDGTGSISIPIELLSQTTKDGETTYVYSLAKSLIFTLPNTYPFKVRVIKPTIDDCGTGDEFNFDLIINPKPVANFNTIAKSCLREAVNFTSQADPNEPNISNYLWDFNGEGSATTKDASFIFLTSGLKKVRFSVKSVSGCWSDVVEKEVNVVELPVPQFSAPLANCVNKDISFTDLSTTADGTIVKWDWNFNDPLSTTNTSNLQNPTHNYKTYAIYSVRLTVTTSTGCINTIIKEVIVYPEPVADFEASEVCVQAAPTAFTNKSTVLNNGNLSYLWDFNEPSSGINNTSTLKNPTHSYSVAGNYIVKLTVTSDAGCQIETTKTVRVNPKPLANFTAPAQSCFNDAITFTDVPEINGPIVTDYLWDFNGVGTSTLKNPQFTFPTTGIKTIRYSVKSDKGCWSDITSKNIEVMALPISDFSFSTITCVNRDISFTDQSTTIGQTIVKWEWDFGDPTSTSNLSNLQNPNHIFSAVKIYDIKLTVTTNLGCTKTIIKQINIYPLPVVNFDTPDICLDDASAQFTNKTTVADGSALTYIWDFGDPSSGILNSSTLVNPSHKYSSAANYQVKLMVKSAKGCESQIIKTFTVNGSTPKADFVVQNGSNLCNDVPVVFEDRSLVDFGEITKIEWYYDSATPTVVEVDNNPNLRSATAKKYTHQYPVFFSPAQKIVNVKMLAYSGNSATCVSTVIKSITLKAVPIASFLMPDGCLPNGEAQFFSQSTFDGFSTGLTYVWDFGDTNTGLNNTSTLVNPTHLYKAAGDYLITLIVTAPNGCVATLSKTFTVKGAIPQPLFNVLNENALCSDYSVVFNEVSTLSFGELNKVEWYFDIDNQLNNPAYQLVDNSPTLRADVAKSYSFTYPTFNAPLNKIVNVKMKVFSGIGCVSEIIKSISLKAVPNVVFTSLPSVCEEVVPYQIIQAAENTGFAGSGVYSGKGVNSTGIFSPFIAGVGTHSITYTFTGNNGCLTEKKQDIIVYPTPTADAGLDQTILIGGEIKINATASGNTLTYKWLPATGLDGDDILTPIAKPIVDTKYTLLVTSADGCVYADEVFIKVLQYPEIPNTFTPNNDGVNDIWAIKYLESYPSSSIKIFNRYGQEVFKADNYLNPWDGRAAGVDLPPGMYYYIITANAGQLKYSGSVMLVR</sequence>
<feature type="domain" description="PKD" evidence="2">
    <location>
        <begin position="1204"/>
        <end position="1274"/>
    </location>
</feature>
<reference evidence="3 4" key="1">
    <citation type="submission" date="2019-04" db="EMBL/GenBank/DDBJ databases">
        <title>Pedobacter sp. AR-3-17 sp. nov., isolated from Arctic soil.</title>
        <authorList>
            <person name="Dahal R.H."/>
            <person name="Kim D.-U."/>
        </authorList>
    </citation>
    <scope>NUCLEOTIDE SEQUENCE [LARGE SCALE GENOMIC DNA]</scope>
    <source>
        <strain evidence="3 4">AR-3-17</strain>
    </source>
</reference>
<dbReference type="InterPro" id="IPR026341">
    <property type="entry name" value="T9SS_type_B"/>
</dbReference>
<dbReference type="PANTHER" id="PTHR46534">
    <property type="entry name" value="IGGFC_BINDING DOMAIN-CONTAINING PROTEIN"/>
    <property type="match status" value="1"/>
</dbReference>
<dbReference type="Proteomes" id="UP000308181">
    <property type="component" value="Unassembled WGS sequence"/>
</dbReference>
<feature type="domain" description="PKD" evidence="2">
    <location>
        <begin position="648"/>
        <end position="732"/>
    </location>
</feature>
<dbReference type="Pfam" id="PF18911">
    <property type="entry name" value="PKD_4"/>
    <property type="match status" value="5"/>
</dbReference>
<dbReference type="OrthoDB" id="7794186at2"/>
<name>A0A4U1C3U6_9SPHI</name>